<dbReference type="CDD" id="cd16922">
    <property type="entry name" value="HATPase_EvgS-ArcB-TorS-like"/>
    <property type="match status" value="1"/>
</dbReference>
<evidence type="ECO:0000256" key="2">
    <source>
        <dbReference type="ARBA" id="ARBA00012438"/>
    </source>
</evidence>
<dbReference type="Gene3D" id="3.40.50.2300">
    <property type="match status" value="1"/>
</dbReference>
<evidence type="ECO:0000313" key="14">
    <source>
        <dbReference type="Proteomes" id="UP001244640"/>
    </source>
</evidence>
<protein>
    <recommendedName>
        <fullName evidence="2">histidine kinase</fullName>
        <ecNumber evidence="2">2.7.13.3</ecNumber>
    </recommendedName>
</protein>
<dbReference type="InterPro" id="IPR011006">
    <property type="entry name" value="CheY-like_superfamily"/>
</dbReference>
<dbReference type="SUPFAM" id="SSF63829">
    <property type="entry name" value="Calcium-dependent phosphotriesterase"/>
    <property type="match status" value="3"/>
</dbReference>
<accession>A0ABU0UA87</accession>
<dbReference type="Pfam" id="PF07494">
    <property type="entry name" value="Reg_prop"/>
    <property type="match status" value="7"/>
</dbReference>
<keyword evidence="8" id="KW-0812">Transmembrane</keyword>
<sequence length="1353" mass="154592">MVYCRLLFSLAIIMLCTKADAQGKSYFFNNRGIKNGLSNGRVIAMAEDQNGFIWFGTASGLNRFDGYDFKVFLHNEQDSTSINDNYIDKIVKGPLHSLWIYTPKGWNRYNAANEQFESRPKRWLAQLGLPHEWFKTIVTDSRGNFWFIYPGEGIYKYLIREKKSQLLNSQNSSRPLYSNAVSSLAFDSRQQSWIVYADGTVDVRRDSDNQLVRRLHVPASNGEQGYQLFIDAQDDAWIYVPGKANAVYWLSAADNRWLTLDRKVGQLQLNNDIVNGIVQDDRGNIWIATDHGGINLVNKQKRTISYISNDFGTKEILPGNAIQSLLKDASGTIWMGTFKAGINSYSETKSSFPQYRHDPNNLKSLPFDDVNCFAEDRRGNLWIGTNGRGLLYYDRAAKTFTKYLQTDNGSGPSSNIIASLYVDRDNKLWIGTYFGGLNSYDGQRFTYYRHDSKRAGSLSEDNVWEIFEDRERRLWVGTLNKGLQLLDRTTNSFVDYRYNHPFNFSVNAIMEDRNGNLWVGGSAGIELYDRNRKLLQHFSYQQGAANSLCNTTVLDVIEDAKGFIWIATRDGLSIYDPQQKKFFKYHKADGLPHQTILRLIMDHQHTIWASTPNGLSRISPQYVNGGLKLSFRNYDETDGLQGNVFNDDAAFVTKAGELIFGGSNGFNLFFPPNDPIRGHRYPLLFTDLQLFNNSVRVGEQYDGNLILSESISSTHKLALKYNQNAFAIQFAALNFVNAGKINYSYRMQGLHDQWVSVDGNSRKISFTGLAPGKYTLVVRAEESGAADPVYAKLDIEIRPPFWASAWAYGFYGLVIVLGLVWGRYRIISRTRLKFKQEQQEQEQLRRQELDAMKIHFFTNVSHELKTPLSLILTPVEKLLDQPYSENEQRQFKLIHRNARRLLNFVDQLLDFRKLELGELHLHKKNLRIFGLCKEVYDSFLDLAEKRQVQFAFETLGEDVWAALDPDKMERILFNLLTNAFKFTPQGGRVTLSVDTQSGDRLEIRVSDTGIGIAADRLEKIFERFFQNELPKHMINQGSGIGLAISREFAKLHKGTLHAESEVGQGSTFVLQLPLQDIQDRNEAVSDDVLAEDIGSALSMQKTVLLVEDNDDYRSYMKEFLQPYFQVIVASNGKEGWQKALAEHPDLIVSDLNMPEMNGAELCQKIKTDKRTAFIPFILLTVVNSEQRQLQALEMGANDYITKPFRMEMLVSKMKNLLAQQDRFKETYQKQVSVAPSELDTASLDNEWITKVLAYVEANMGNSNLSVQGLGEAFALGRATLYRRIFDLTGKTPVEFIRSIRLQRAQHMLETGQWSIAEIAYQVGFTDPKYFTKVFREECGITPSAYQEKHRQKL</sequence>
<dbReference type="SMART" id="SM00448">
    <property type="entry name" value="REC"/>
    <property type="match status" value="1"/>
</dbReference>
<feature type="modified residue" description="4-aspartylphosphate" evidence="7">
    <location>
        <position position="1150"/>
    </location>
</feature>
<keyword evidence="5" id="KW-0238">DNA-binding</keyword>
<feature type="domain" description="Histidine kinase" evidence="11">
    <location>
        <begin position="859"/>
        <end position="1076"/>
    </location>
</feature>
<proteinExistence type="predicted"/>
<evidence type="ECO:0000259" key="11">
    <source>
        <dbReference type="PROSITE" id="PS50109"/>
    </source>
</evidence>
<evidence type="ECO:0000256" key="4">
    <source>
        <dbReference type="ARBA" id="ARBA00023015"/>
    </source>
</evidence>
<feature type="chain" id="PRO_5046395601" description="histidine kinase" evidence="9">
    <location>
        <begin position="22"/>
        <end position="1353"/>
    </location>
</feature>
<keyword evidence="6" id="KW-0804">Transcription</keyword>
<evidence type="ECO:0000313" key="13">
    <source>
        <dbReference type="EMBL" id="MDQ1151792.1"/>
    </source>
</evidence>
<dbReference type="SMART" id="SM00388">
    <property type="entry name" value="HisKA"/>
    <property type="match status" value="1"/>
</dbReference>
<dbReference type="Gene3D" id="1.10.287.130">
    <property type="match status" value="1"/>
</dbReference>
<keyword evidence="3 7" id="KW-0597">Phosphoprotein</keyword>
<dbReference type="Pfam" id="PF07495">
    <property type="entry name" value="Y_Y_Y"/>
    <property type="match status" value="1"/>
</dbReference>
<evidence type="ECO:0000259" key="10">
    <source>
        <dbReference type="PROSITE" id="PS01124"/>
    </source>
</evidence>
<dbReference type="CDD" id="cd17574">
    <property type="entry name" value="REC_OmpR"/>
    <property type="match status" value="1"/>
</dbReference>
<feature type="domain" description="HTH araC/xylS-type" evidence="10">
    <location>
        <begin position="1249"/>
        <end position="1348"/>
    </location>
</feature>
<dbReference type="Gene3D" id="3.30.565.10">
    <property type="entry name" value="Histidine kinase-like ATPase, C-terminal domain"/>
    <property type="match status" value="1"/>
</dbReference>
<keyword evidence="8" id="KW-1133">Transmembrane helix</keyword>
<comment type="caution">
    <text evidence="13">The sequence shown here is derived from an EMBL/GenBank/DDBJ whole genome shotgun (WGS) entry which is preliminary data.</text>
</comment>
<dbReference type="Proteomes" id="UP001244640">
    <property type="component" value="Unassembled WGS sequence"/>
</dbReference>
<dbReference type="Gene3D" id="1.10.10.60">
    <property type="entry name" value="Homeodomain-like"/>
    <property type="match status" value="1"/>
</dbReference>
<dbReference type="PRINTS" id="PR00344">
    <property type="entry name" value="BCTRLSENSOR"/>
</dbReference>
<dbReference type="InterPro" id="IPR009057">
    <property type="entry name" value="Homeodomain-like_sf"/>
</dbReference>
<dbReference type="EMBL" id="JAUTBA010000001">
    <property type="protein sequence ID" value="MDQ1151792.1"/>
    <property type="molecule type" value="Genomic_DNA"/>
</dbReference>
<dbReference type="CDD" id="cd00082">
    <property type="entry name" value="HisKA"/>
    <property type="match status" value="1"/>
</dbReference>
<dbReference type="Pfam" id="PF02518">
    <property type="entry name" value="HATPase_c"/>
    <property type="match status" value="1"/>
</dbReference>
<evidence type="ECO:0000256" key="7">
    <source>
        <dbReference type="PROSITE-ProRule" id="PRU00169"/>
    </source>
</evidence>
<dbReference type="SUPFAM" id="SSF52172">
    <property type="entry name" value="CheY-like"/>
    <property type="match status" value="1"/>
</dbReference>
<dbReference type="Pfam" id="PF00512">
    <property type="entry name" value="HisKA"/>
    <property type="match status" value="1"/>
</dbReference>
<dbReference type="InterPro" id="IPR003661">
    <property type="entry name" value="HisK_dim/P_dom"/>
</dbReference>
<dbReference type="Gene3D" id="2.60.40.10">
    <property type="entry name" value="Immunoglobulins"/>
    <property type="match status" value="1"/>
</dbReference>
<dbReference type="PANTHER" id="PTHR43547">
    <property type="entry name" value="TWO-COMPONENT HISTIDINE KINASE"/>
    <property type="match status" value="1"/>
</dbReference>
<dbReference type="InterPro" id="IPR036890">
    <property type="entry name" value="HATPase_C_sf"/>
</dbReference>
<gene>
    <name evidence="13" type="ORF">QE382_003776</name>
</gene>
<dbReference type="SUPFAM" id="SSF55874">
    <property type="entry name" value="ATPase domain of HSP90 chaperone/DNA topoisomerase II/histidine kinase"/>
    <property type="match status" value="1"/>
</dbReference>
<evidence type="ECO:0000256" key="6">
    <source>
        <dbReference type="ARBA" id="ARBA00023163"/>
    </source>
</evidence>
<dbReference type="SUPFAM" id="SSF47384">
    <property type="entry name" value="Homodimeric domain of signal transducing histidine kinase"/>
    <property type="match status" value="1"/>
</dbReference>
<dbReference type="PROSITE" id="PS01124">
    <property type="entry name" value="HTH_ARAC_FAMILY_2"/>
    <property type="match status" value="1"/>
</dbReference>
<dbReference type="InterPro" id="IPR013783">
    <property type="entry name" value="Ig-like_fold"/>
</dbReference>
<dbReference type="InterPro" id="IPR011123">
    <property type="entry name" value="Y_Y_Y"/>
</dbReference>
<dbReference type="InterPro" id="IPR001789">
    <property type="entry name" value="Sig_transdc_resp-reg_receiver"/>
</dbReference>
<dbReference type="PANTHER" id="PTHR43547:SF2">
    <property type="entry name" value="HYBRID SIGNAL TRANSDUCTION HISTIDINE KINASE C"/>
    <property type="match status" value="1"/>
</dbReference>
<evidence type="ECO:0000256" key="9">
    <source>
        <dbReference type="SAM" id="SignalP"/>
    </source>
</evidence>
<keyword evidence="14" id="KW-1185">Reference proteome</keyword>
<keyword evidence="4" id="KW-0805">Transcription regulation</keyword>
<dbReference type="InterPro" id="IPR018060">
    <property type="entry name" value="HTH_AraC"/>
</dbReference>
<evidence type="ECO:0000256" key="8">
    <source>
        <dbReference type="SAM" id="Phobius"/>
    </source>
</evidence>
<dbReference type="InterPro" id="IPR005467">
    <property type="entry name" value="His_kinase_dom"/>
</dbReference>
<dbReference type="SMART" id="SM00342">
    <property type="entry name" value="HTH_ARAC"/>
    <property type="match status" value="1"/>
</dbReference>
<keyword evidence="9" id="KW-0732">Signal</keyword>
<evidence type="ECO:0000256" key="1">
    <source>
        <dbReference type="ARBA" id="ARBA00000085"/>
    </source>
</evidence>
<dbReference type="InterPro" id="IPR036097">
    <property type="entry name" value="HisK_dim/P_sf"/>
</dbReference>
<comment type="catalytic activity">
    <reaction evidence="1">
        <text>ATP + protein L-histidine = ADP + protein N-phospho-L-histidine.</text>
        <dbReference type="EC" id="2.7.13.3"/>
    </reaction>
</comment>
<dbReference type="InterPro" id="IPR018062">
    <property type="entry name" value="HTH_AraC-typ_CS"/>
</dbReference>
<dbReference type="SMART" id="SM00387">
    <property type="entry name" value="HATPase_c"/>
    <property type="match status" value="1"/>
</dbReference>
<dbReference type="SUPFAM" id="SSF46689">
    <property type="entry name" value="Homeodomain-like"/>
    <property type="match status" value="1"/>
</dbReference>
<dbReference type="InterPro" id="IPR011110">
    <property type="entry name" value="Reg_prop"/>
</dbReference>
<dbReference type="EC" id="2.7.13.3" evidence="2"/>
<evidence type="ECO:0000259" key="12">
    <source>
        <dbReference type="PROSITE" id="PS50110"/>
    </source>
</evidence>
<dbReference type="PROSITE" id="PS50110">
    <property type="entry name" value="RESPONSE_REGULATORY"/>
    <property type="match status" value="1"/>
</dbReference>
<reference evidence="13 14" key="1">
    <citation type="submission" date="2023-07" db="EMBL/GenBank/DDBJ databases">
        <title>Functional and genomic diversity of the sorghum phyllosphere microbiome.</title>
        <authorList>
            <person name="Shade A."/>
        </authorList>
    </citation>
    <scope>NUCLEOTIDE SEQUENCE [LARGE SCALE GENOMIC DNA]</scope>
    <source>
        <strain evidence="13 14">SORGH_AS_0892</strain>
    </source>
</reference>
<keyword evidence="8" id="KW-0472">Membrane</keyword>
<dbReference type="Gene3D" id="2.130.10.10">
    <property type="entry name" value="YVTN repeat-like/Quinoprotein amine dehydrogenase"/>
    <property type="match status" value="2"/>
</dbReference>
<organism evidence="13 14">
    <name type="scientific">Sphingobacterium zeae</name>
    <dbReference type="NCBI Taxonomy" id="1776859"/>
    <lineage>
        <taxon>Bacteria</taxon>
        <taxon>Pseudomonadati</taxon>
        <taxon>Bacteroidota</taxon>
        <taxon>Sphingobacteriia</taxon>
        <taxon>Sphingobacteriales</taxon>
        <taxon>Sphingobacteriaceae</taxon>
        <taxon>Sphingobacterium</taxon>
    </lineage>
</organism>
<evidence type="ECO:0000256" key="3">
    <source>
        <dbReference type="ARBA" id="ARBA00022553"/>
    </source>
</evidence>
<dbReference type="Pfam" id="PF00072">
    <property type="entry name" value="Response_reg"/>
    <property type="match status" value="1"/>
</dbReference>
<feature type="signal peptide" evidence="9">
    <location>
        <begin position="1"/>
        <end position="21"/>
    </location>
</feature>
<dbReference type="Pfam" id="PF12833">
    <property type="entry name" value="HTH_18"/>
    <property type="match status" value="1"/>
</dbReference>
<feature type="domain" description="Response regulatory" evidence="12">
    <location>
        <begin position="1102"/>
        <end position="1217"/>
    </location>
</feature>
<dbReference type="InterPro" id="IPR015943">
    <property type="entry name" value="WD40/YVTN_repeat-like_dom_sf"/>
</dbReference>
<dbReference type="PROSITE" id="PS50109">
    <property type="entry name" value="HIS_KIN"/>
    <property type="match status" value="1"/>
</dbReference>
<feature type="transmembrane region" description="Helical" evidence="8">
    <location>
        <begin position="801"/>
        <end position="821"/>
    </location>
</feature>
<evidence type="ECO:0000256" key="5">
    <source>
        <dbReference type="ARBA" id="ARBA00023125"/>
    </source>
</evidence>
<dbReference type="PROSITE" id="PS00041">
    <property type="entry name" value="HTH_ARAC_FAMILY_1"/>
    <property type="match status" value="1"/>
</dbReference>
<name>A0ABU0UA87_9SPHI</name>
<dbReference type="InterPro" id="IPR003594">
    <property type="entry name" value="HATPase_dom"/>
</dbReference>
<dbReference type="InterPro" id="IPR004358">
    <property type="entry name" value="Sig_transdc_His_kin-like_C"/>
</dbReference>